<dbReference type="InterPro" id="IPR029058">
    <property type="entry name" value="AB_hydrolase_fold"/>
</dbReference>
<name>A0ABW3JVZ1_9BACT</name>
<dbReference type="Gene3D" id="3.40.50.1820">
    <property type="entry name" value="alpha/beta hydrolase"/>
    <property type="match status" value="1"/>
</dbReference>
<dbReference type="Proteomes" id="UP001597112">
    <property type="component" value="Unassembled WGS sequence"/>
</dbReference>
<organism evidence="2 3">
    <name type="scientific">Ohtaekwangia kribbensis</name>
    <dbReference type="NCBI Taxonomy" id="688913"/>
    <lineage>
        <taxon>Bacteria</taxon>
        <taxon>Pseudomonadati</taxon>
        <taxon>Bacteroidota</taxon>
        <taxon>Cytophagia</taxon>
        <taxon>Cytophagales</taxon>
        <taxon>Fulvivirgaceae</taxon>
        <taxon>Ohtaekwangia</taxon>
    </lineage>
</organism>
<protein>
    <submittedName>
        <fullName evidence="2">Alpha/beta hydrolase</fullName>
    </submittedName>
</protein>
<dbReference type="InterPro" id="IPR000801">
    <property type="entry name" value="Esterase-like"/>
</dbReference>
<dbReference type="InterPro" id="IPR050583">
    <property type="entry name" value="Mycobacterial_A85_antigen"/>
</dbReference>
<reference evidence="3" key="1">
    <citation type="journal article" date="2019" name="Int. J. Syst. Evol. Microbiol.">
        <title>The Global Catalogue of Microorganisms (GCM) 10K type strain sequencing project: providing services to taxonomists for standard genome sequencing and annotation.</title>
        <authorList>
            <consortium name="The Broad Institute Genomics Platform"/>
            <consortium name="The Broad Institute Genome Sequencing Center for Infectious Disease"/>
            <person name="Wu L."/>
            <person name="Ma J."/>
        </authorList>
    </citation>
    <scope>NUCLEOTIDE SEQUENCE [LARGE SCALE GENOMIC DNA]</scope>
    <source>
        <strain evidence="3">CCUG 58938</strain>
    </source>
</reference>
<dbReference type="InterPro" id="IPR013783">
    <property type="entry name" value="Ig-like_fold"/>
</dbReference>
<comment type="caution">
    <text evidence="2">The sequence shown here is derived from an EMBL/GenBank/DDBJ whole genome shotgun (WGS) entry which is preliminary data.</text>
</comment>
<keyword evidence="1" id="KW-0732">Signal</keyword>
<dbReference type="RefSeq" id="WP_377573914.1">
    <property type="nucleotide sequence ID" value="NZ_JBHTKA010000001.1"/>
</dbReference>
<evidence type="ECO:0000256" key="1">
    <source>
        <dbReference type="SAM" id="SignalP"/>
    </source>
</evidence>
<evidence type="ECO:0000313" key="2">
    <source>
        <dbReference type="EMBL" id="MFD0997994.1"/>
    </source>
</evidence>
<dbReference type="Gene3D" id="2.60.40.10">
    <property type="entry name" value="Immunoglobulins"/>
    <property type="match status" value="1"/>
</dbReference>
<accession>A0ABW3JVZ1</accession>
<evidence type="ECO:0000313" key="3">
    <source>
        <dbReference type="Proteomes" id="UP001597112"/>
    </source>
</evidence>
<dbReference type="Pfam" id="PF00756">
    <property type="entry name" value="Esterase"/>
    <property type="match status" value="1"/>
</dbReference>
<dbReference type="InterPro" id="IPR014756">
    <property type="entry name" value="Ig_E-set"/>
</dbReference>
<feature type="signal peptide" evidence="1">
    <location>
        <begin position="1"/>
        <end position="19"/>
    </location>
</feature>
<proteinExistence type="predicted"/>
<dbReference type="SUPFAM" id="SSF53474">
    <property type="entry name" value="alpha/beta-Hydrolases"/>
    <property type="match status" value="1"/>
</dbReference>
<keyword evidence="2" id="KW-0378">Hydrolase</keyword>
<keyword evidence="3" id="KW-1185">Reference proteome</keyword>
<dbReference type="PANTHER" id="PTHR48098:SF3">
    <property type="entry name" value="IRON(III) ENTEROBACTIN ESTERASE"/>
    <property type="match status" value="1"/>
</dbReference>
<feature type="chain" id="PRO_5046754273" evidence="1">
    <location>
        <begin position="20"/>
        <end position="258"/>
    </location>
</feature>
<dbReference type="SUPFAM" id="SSF81296">
    <property type="entry name" value="E set domains"/>
    <property type="match status" value="1"/>
</dbReference>
<dbReference type="GO" id="GO:0016787">
    <property type="term" value="F:hydrolase activity"/>
    <property type="evidence" value="ECO:0007669"/>
    <property type="project" value="UniProtKB-KW"/>
</dbReference>
<dbReference type="EMBL" id="JBHTKA010000001">
    <property type="protein sequence ID" value="MFD0997994.1"/>
    <property type="molecule type" value="Genomic_DNA"/>
</dbReference>
<sequence length="258" mass="28668">MTKNILLSILFVAGSTCYAQDYTLFTKTVRSFYASPAEAEKQWNTLVDTERIPFAIGDSVAFLYRGEAKSVAWTGDFNGWGYDSKFSNQGKRIPGTTLWLLKTSFPSDARLDYKIVVDGTTLLLDPVNPHQQWSGVGGGSPNSELRMPAWKPEAITQFNENIPHGKIAKDVLMHSAALGYQVTYSVYTPPGYSSASNIHYPVLYVTDGYEYLHEQMGNMPVVLDNLIEAKKIKPIVVVLSIIANLLTVRTTAECKSWP</sequence>
<gene>
    <name evidence="2" type="ORF">ACFQ21_01710</name>
</gene>
<dbReference type="PANTHER" id="PTHR48098">
    <property type="entry name" value="ENTEROCHELIN ESTERASE-RELATED"/>
    <property type="match status" value="1"/>
</dbReference>